<dbReference type="InterPro" id="IPR058717">
    <property type="entry name" value="Phage_L5_Integrase_N"/>
</dbReference>
<dbReference type="PANTHER" id="PTHR30349">
    <property type="entry name" value="PHAGE INTEGRASE-RELATED"/>
    <property type="match status" value="1"/>
</dbReference>
<dbReference type="PROSITE" id="PS51900">
    <property type="entry name" value="CB"/>
    <property type="match status" value="1"/>
</dbReference>
<dbReference type="GO" id="GO:0003677">
    <property type="term" value="F:DNA binding"/>
    <property type="evidence" value="ECO:0007669"/>
    <property type="project" value="UniProtKB-UniRule"/>
</dbReference>
<dbReference type="Gene3D" id="1.10.443.10">
    <property type="entry name" value="Intergrase catalytic core"/>
    <property type="match status" value="1"/>
</dbReference>
<dbReference type="GO" id="GO:0015074">
    <property type="term" value="P:DNA integration"/>
    <property type="evidence" value="ECO:0007669"/>
    <property type="project" value="InterPro"/>
</dbReference>
<reference evidence="8" key="1">
    <citation type="submission" date="2017-08" db="EMBL/GenBank/DDBJ databases">
        <authorList>
            <person name="Varghese N."/>
            <person name="Submissions S."/>
        </authorList>
    </citation>
    <scope>NUCLEOTIDE SEQUENCE [LARGE SCALE GENOMIC DNA]</scope>
    <source>
        <strain evidence="8">DSM 4725</strain>
    </source>
</reference>
<comment type="similarity">
    <text evidence="1">Belongs to the 'phage' integrase family.</text>
</comment>
<gene>
    <name evidence="7" type="ORF">SAMN05660748_0072</name>
</gene>
<evidence type="ECO:0000256" key="2">
    <source>
        <dbReference type="ARBA" id="ARBA00023125"/>
    </source>
</evidence>
<evidence type="ECO:0000256" key="3">
    <source>
        <dbReference type="ARBA" id="ARBA00023172"/>
    </source>
</evidence>
<evidence type="ECO:0000313" key="7">
    <source>
        <dbReference type="EMBL" id="SOC46147.1"/>
    </source>
</evidence>
<evidence type="ECO:0000259" key="5">
    <source>
        <dbReference type="PROSITE" id="PS51898"/>
    </source>
</evidence>
<dbReference type="CDD" id="cd01189">
    <property type="entry name" value="INT_ICEBs1_C_like"/>
    <property type="match status" value="1"/>
</dbReference>
<dbReference type="Gene3D" id="1.10.150.130">
    <property type="match status" value="1"/>
</dbReference>
<keyword evidence="3" id="KW-0233">DNA recombination</keyword>
<dbReference type="PANTHER" id="PTHR30349:SF64">
    <property type="entry name" value="PROPHAGE INTEGRASE INTD-RELATED"/>
    <property type="match status" value="1"/>
</dbReference>
<dbReference type="OrthoDB" id="1822491at2"/>
<dbReference type="InterPro" id="IPR050090">
    <property type="entry name" value="Tyrosine_recombinase_XerCD"/>
</dbReference>
<evidence type="ECO:0000256" key="1">
    <source>
        <dbReference type="ARBA" id="ARBA00008857"/>
    </source>
</evidence>
<dbReference type="GO" id="GO:0006310">
    <property type="term" value="P:DNA recombination"/>
    <property type="evidence" value="ECO:0007669"/>
    <property type="project" value="UniProtKB-KW"/>
</dbReference>
<dbReference type="Pfam" id="PF26003">
    <property type="entry name" value="Integrase_N_phage"/>
    <property type="match status" value="1"/>
</dbReference>
<keyword evidence="2 4" id="KW-0238">DNA-binding</keyword>
<dbReference type="InterPro" id="IPR044068">
    <property type="entry name" value="CB"/>
</dbReference>
<sequence>MGRRAWGTVRRLPSGRYQARYPDSSGKQVSAPHTFATKADGNRWLAKVQTQLDSGSWIDPKAGQETLGVYAERWVDTRLVRGRPLAPRTAELYRAQLKNHIVPALGSTPLRQMDASAVRAWYGTLSGPDGPGQVTAAKCYRLLRAICTTAVDDNLIARNPCSIRGAGQERSSERPMFALAQVQALVDAVEDRWRALILLAGWTGLRIGELAALRREDLDLTAGTVSVRSSVVDVIGQGRSYGPPKSAAGRRTVAIPPHIIDDLAHHLATYAEPGAKGLVFVGPKGGPIRRNNFAARVWAPAAEAAGLPPGSHLHDLRGWGATVAARHGATTRELMHRLGHASPAAALRYQRAEQERDAALAAAMSAALGHSDGMTSS</sequence>
<dbReference type="Proteomes" id="UP000219435">
    <property type="component" value="Unassembled WGS sequence"/>
</dbReference>
<accession>A0A285UWT5</accession>
<organism evidence="7 8">
    <name type="scientific">Blastococcus aggregatus</name>
    <dbReference type="NCBI Taxonomy" id="38502"/>
    <lineage>
        <taxon>Bacteria</taxon>
        <taxon>Bacillati</taxon>
        <taxon>Actinomycetota</taxon>
        <taxon>Actinomycetes</taxon>
        <taxon>Geodermatophilales</taxon>
        <taxon>Geodermatophilaceae</taxon>
        <taxon>Blastococcus</taxon>
    </lineage>
</organism>
<dbReference type="InterPro" id="IPR010998">
    <property type="entry name" value="Integrase_recombinase_N"/>
</dbReference>
<evidence type="ECO:0000313" key="8">
    <source>
        <dbReference type="Proteomes" id="UP000219435"/>
    </source>
</evidence>
<evidence type="ECO:0000256" key="4">
    <source>
        <dbReference type="PROSITE-ProRule" id="PRU01248"/>
    </source>
</evidence>
<dbReference type="EMBL" id="OBQI01000001">
    <property type="protein sequence ID" value="SOC46147.1"/>
    <property type="molecule type" value="Genomic_DNA"/>
</dbReference>
<feature type="domain" description="Tyr recombinase" evidence="5">
    <location>
        <begin position="172"/>
        <end position="362"/>
    </location>
</feature>
<dbReference type="SUPFAM" id="SSF56349">
    <property type="entry name" value="DNA breaking-rejoining enzymes"/>
    <property type="match status" value="1"/>
</dbReference>
<protein>
    <submittedName>
        <fullName evidence="7">Site-specific recombinase XerD</fullName>
    </submittedName>
</protein>
<proteinExistence type="inferred from homology"/>
<evidence type="ECO:0000259" key="6">
    <source>
        <dbReference type="PROSITE" id="PS51900"/>
    </source>
</evidence>
<feature type="domain" description="Core-binding (CB)" evidence="6">
    <location>
        <begin position="65"/>
        <end position="151"/>
    </location>
</feature>
<dbReference type="AlphaFoldDB" id="A0A285UWT5"/>
<dbReference type="InterPro" id="IPR013762">
    <property type="entry name" value="Integrase-like_cat_sf"/>
</dbReference>
<dbReference type="PROSITE" id="PS51898">
    <property type="entry name" value="TYR_RECOMBINASE"/>
    <property type="match status" value="1"/>
</dbReference>
<name>A0A285UWT5_9ACTN</name>
<dbReference type="Pfam" id="PF00589">
    <property type="entry name" value="Phage_integrase"/>
    <property type="match status" value="1"/>
</dbReference>
<dbReference type="InterPro" id="IPR011010">
    <property type="entry name" value="DNA_brk_join_enz"/>
</dbReference>
<keyword evidence="8" id="KW-1185">Reference proteome</keyword>
<dbReference type="InterPro" id="IPR002104">
    <property type="entry name" value="Integrase_catalytic"/>
</dbReference>